<accession>E6W1H6</accession>
<dbReference type="PANTHER" id="PTHR43800:SF1">
    <property type="entry name" value="PEPTIDYL-LYSINE N-ACETYLTRANSFERASE YJAB"/>
    <property type="match status" value="1"/>
</dbReference>
<dbReference type="FunCoup" id="E6W1H6">
    <property type="interactions" value="31"/>
</dbReference>
<protein>
    <submittedName>
        <fullName evidence="4">GCN5-related N-acetyltransferase</fullName>
    </submittedName>
</protein>
<dbReference type="eggNOG" id="COG0456">
    <property type="taxonomic scope" value="Bacteria"/>
</dbReference>
<dbReference type="GO" id="GO:0016747">
    <property type="term" value="F:acyltransferase activity, transferring groups other than amino-acyl groups"/>
    <property type="evidence" value="ECO:0007669"/>
    <property type="project" value="InterPro"/>
</dbReference>
<evidence type="ECO:0000313" key="5">
    <source>
        <dbReference type="Proteomes" id="UP000002572"/>
    </source>
</evidence>
<reference evidence="4 5" key="1">
    <citation type="submission" date="2010-12" db="EMBL/GenBank/DDBJ databases">
        <title>Complete sequence of Desulfurispirillum indicum S5.</title>
        <authorList>
            <consortium name="US DOE Joint Genome Institute"/>
            <person name="Lucas S."/>
            <person name="Copeland A."/>
            <person name="Lapidus A."/>
            <person name="Cheng J.-F."/>
            <person name="Goodwin L."/>
            <person name="Pitluck S."/>
            <person name="Chertkov O."/>
            <person name="Held B."/>
            <person name="Detter J.C."/>
            <person name="Han C."/>
            <person name="Tapia R."/>
            <person name="Land M."/>
            <person name="Hauser L."/>
            <person name="Kyrpides N."/>
            <person name="Ivanova N."/>
            <person name="Mikhailova N."/>
            <person name="Haggblom M."/>
            <person name="Rauschenbach I."/>
            <person name="Bini E."/>
            <person name="Woyke T."/>
        </authorList>
    </citation>
    <scope>NUCLEOTIDE SEQUENCE [LARGE SCALE GENOMIC DNA]</scope>
    <source>
        <strain evidence="5">ATCC BAA-1389 / DSM 22839 / S5</strain>
    </source>
</reference>
<dbReference type="InterPro" id="IPR000182">
    <property type="entry name" value="GNAT_dom"/>
</dbReference>
<dbReference type="SUPFAM" id="SSF55729">
    <property type="entry name" value="Acyl-CoA N-acyltransferases (Nat)"/>
    <property type="match status" value="1"/>
</dbReference>
<gene>
    <name evidence="4" type="ordered locus">Selin_0687</name>
</gene>
<dbReference type="OrthoDB" id="9789605at2"/>
<dbReference type="Pfam" id="PF13508">
    <property type="entry name" value="Acetyltransf_7"/>
    <property type="match status" value="1"/>
</dbReference>
<dbReference type="Gene3D" id="3.40.630.30">
    <property type="match status" value="1"/>
</dbReference>
<dbReference type="EMBL" id="CP002432">
    <property type="protein sequence ID" value="ADU65432.1"/>
    <property type="molecule type" value="Genomic_DNA"/>
</dbReference>
<dbReference type="STRING" id="653733.Selin_0687"/>
<dbReference type="InterPro" id="IPR016181">
    <property type="entry name" value="Acyl_CoA_acyltransferase"/>
</dbReference>
<sequence>MIRTCIHKDMDAVLDIWLAASIKAHNFVDPAFWQSQVESMRHTYLPASEVAVYERNSLVVGFYALHGNTLAAIFVQPELQGQGIGKALLAHAKSQRTELVLNVYKENKASCRFYLAQGFQVISEQKDEHTGHPEYTMRYTSQQVAQS</sequence>
<dbReference type="CDD" id="cd04301">
    <property type="entry name" value="NAT_SF"/>
    <property type="match status" value="1"/>
</dbReference>
<keyword evidence="5" id="KW-1185">Reference proteome</keyword>
<evidence type="ECO:0000313" key="4">
    <source>
        <dbReference type="EMBL" id="ADU65432.1"/>
    </source>
</evidence>
<keyword evidence="2" id="KW-0012">Acyltransferase</keyword>
<dbReference type="AlphaFoldDB" id="E6W1H6"/>
<feature type="domain" description="N-acetyltransferase" evidence="3">
    <location>
        <begin position="1"/>
        <end position="142"/>
    </location>
</feature>
<name>E6W1H6_DESIS</name>
<dbReference type="PROSITE" id="PS51186">
    <property type="entry name" value="GNAT"/>
    <property type="match status" value="1"/>
</dbReference>
<dbReference type="PANTHER" id="PTHR43800">
    <property type="entry name" value="PEPTIDYL-LYSINE N-ACETYLTRANSFERASE YJAB"/>
    <property type="match status" value="1"/>
</dbReference>
<keyword evidence="1 4" id="KW-0808">Transferase</keyword>
<dbReference type="NCBIfam" id="NF007853">
    <property type="entry name" value="PRK10562.1"/>
    <property type="match status" value="1"/>
</dbReference>
<dbReference type="Proteomes" id="UP000002572">
    <property type="component" value="Chromosome"/>
</dbReference>
<dbReference type="RefSeq" id="WP_013505320.1">
    <property type="nucleotide sequence ID" value="NC_014836.1"/>
</dbReference>
<dbReference type="KEGG" id="din:Selin_0687"/>
<evidence type="ECO:0000256" key="2">
    <source>
        <dbReference type="ARBA" id="ARBA00023315"/>
    </source>
</evidence>
<dbReference type="HOGENOM" id="CLU_013985_21_2_0"/>
<organism evidence="4 5">
    <name type="scientific">Desulfurispirillum indicum (strain ATCC BAA-1389 / DSM 22839 / S5)</name>
    <dbReference type="NCBI Taxonomy" id="653733"/>
    <lineage>
        <taxon>Bacteria</taxon>
        <taxon>Pseudomonadati</taxon>
        <taxon>Chrysiogenota</taxon>
        <taxon>Chrysiogenia</taxon>
        <taxon>Chrysiogenales</taxon>
        <taxon>Chrysiogenaceae</taxon>
        <taxon>Desulfurispirillum</taxon>
    </lineage>
</organism>
<proteinExistence type="predicted"/>
<evidence type="ECO:0000259" key="3">
    <source>
        <dbReference type="PROSITE" id="PS51186"/>
    </source>
</evidence>
<dbReference type="InParanoid" id="E6W1H6"/>
<evidence type="ECO:0000256" key="1">
    <source>
        <dbReference type="ARBA" id="ARBA00022679"/>
    </source>
</evidence>